<evidence type="ECO:0000313" key="5">
    <source>
        <dbReference type="EMBL" id="PQA71881.1"/>
    </source>
</evidence>
<feature type="transmembrane region" description="Helical" evidence="4">
    <location>
        <begin position="280"/>
        <end position="302"/>
    </location>
</feature>
<evidence type="ECO:0000256" key="4">
    <source>
        <dbReference type="SAM" id="Phobius"/>
    </source>
</evidence>
<comment type="caution">
    <text evidence="5">The sequence shown here is derived from an EMBL/GenBank/DDBJ whole genome shotgun (WGS) entry which is preliminary data.</text>
</comment>
<feature type="transmembrane region" description="Helical" evidence="4">
    <location>
        <begin position="323"/>
        <end position="340"/>
    </location>
</feature>
<gene>
    <name evidence="5" type="ORF">C3731_19680</name>
</gene>
<keyword evidence="2 4" id="KW-1133">Transmembrane helix</keyword>
<accession>A0A2S7IV45</accession>
<feature type="transmembrane region" description="Helical" evidence="4">
    <location>
        <begin position="346"/>
        <end position="363"/>
    </location>
</feature>
<organism evidence="5 6">
    <name type="scientific">Brucella oryzae</name>
    <dbReference type="NCBI Taxonomy" id="335286"/>
    <lineage>
        <taxon>Bacteria</taxon>
        <taxon>Pseudomonadati</taxon>
        <taxon>Pseudomonadota</taxon>
        <taxon>Alphaproteobacteria</taxon>
        <taxon>Hyphomicrobiales</taxon>
        <taxon>Brucellaceae</taxon>
        <taxon>Brucella/Ochrobactrum group</taxon>
        <taxon>Brucella</taxon>
    </lineage>
</organism>
<proteinExistence type="predicted"/>
<name>A0A2S7IV45_9HYPH</name>
<dbReference type="SUPFAM" id="SSF103473">
    <property type="entry name" value="MFS general substrate transporter"/>
    <property type="match status" value="1"/>
</dbReference>
<dbReference type="InterPro" id="IPR036259">
    <property type="entry name" value="MFS_trans_sf"/>
</dbReference>
<feature type="transmembrane region" description="Helical" evidence="4">
    <location>
        <begin position="118"/>
        <end position="136"/>
    </location>
</feature>
<feature type="transmembrane region" description="Helical" evidence="4">
    <location>
        <begin position="26"/>
        <end position="45"/>
    </location>
</feature>
<feature type="transmembrane region" description="Helical" evidence="4">
    <location>
        <begin position="256"/>
        <end position="274"/>
    </location>
</feature>
<feature type="transmembrane region" description="Helical" evidence="4">
    <location>
        <begin position="83"/>
        <end position="106"/>
    </location>
</feature>
<evidence type="ECO:0000256" key="2">
    <source>
        <dbReference type="ARBA" id="ARBA00022989"/>
    </source>
</evidence>
<protein>
    <recommendedName>
        <fullName evidence="7">MFS transporter</fullName>
    </recommendedName>
</protein>
<dbReference type="GO" id="GO:0022857">
    <property type="term" value="F:transmembrane transporter activity"/>
    <property type="evidence" value="ECO:0007669"/>
    <property type="project" value="InterPro"/>
</dbReference>
<dbReference type="InterPro" id="IPR011701">
    <property type="entry name" value="MFS"/>
</dbReference>
<dbReference type="EMBL" id="PTRC01000042">
    <property type="protein sequence ID" value="PQA71881.1"/>
    <property type="molecule type" value="Genomic_DNA"/>
</dbReference>
<dbReference type="Gene3D" id="1.20.1250.20">
    <property type="entry name" value="MFS general substrate transporter like domains"/>
    <property type="match status" value="1"/>
</dbReference>
<evidence type="ECO:0008006" key="7">
    <source>
        <dbReference type="Google" id="ProtNLM"/>
    </source>
</evidence>
<reference evidence="5 6" key="1">
    <citation type="submission" date="2018-02" db="EMBL/GenBank/DDBJ databases">
        <title>Draft genome sequence of Ochrobactrum oryzae found in Brazil.</title>
        <authorList>
            <person name="Cerdeira L."/>
            <person name="Andrade F."/>
            <person name="Zacariotto T."/>
            <person name="Barbosa B."/>
            <person name="Santos S."/>
            <person name="Cassetari V."/>
            <person name="Lincopan N."/>
        </authorList>
    </citation>
    <scope>NUCLEOTIDE SEQUENCE [LARGE SCALE GENOMIC DNA]</scope>
    <source>
        <strain evidence="5 6">OA447</strain>
    </source>
</reference>
<evidence type="ECO:0000256" key="3">
    <source>
        <dbReference type="ARBA" id="ARBA00023136"/>
    </source>
</evidence>
<feature type="transmembrane region" description="Helical" evidence="4">
    <location>
        <begin position="142"/>
        <end position="163"/>
    </location>
</feature>
<sequence length="369" mass="40727">MVLARTAIVAAIPILALKFLGQVSYISTLYLSASLICLAFSLFLPKLISNIGLWRSLILAAVFGLISAGSFFANNIWFLLPGLLFQFLMFTLFESVINIYTTQIIPRRDLSFFESRRVLFSGFTYLIGPLLCGWAIHVDALWVPILLSGACAVSVPFLLRILIPSAAKIQSTIKLPMSSYKDLVLFTSQPRLVLAWFLAVSRSSWWQVYSVYTPVFAVKAGYSSASAGLVIALGTGALILAPFWQIFSRKFGLRLTFFYGYLMCGLTTIFAGLLGKVNPFLSVVLLIGGAFAISSVDSGGNAPFLRAARPHQRVKMVPLYNTYRDMAQIAPSAVFAIVLSHFDVRYVFLLTGVFLVIVSSYCLKLNKRL</sequence>
<feature type="transmembrane region" description="Helical" evidence="4">
    <location>
        <begin position="57"/>
        <end position="77"/>
    </location>
</feature>
<keyword evidence="6" id="KW-1185">Reference proteome</keyword>
<dbReference type="AlphaFoldDB" id="A0A2S7IV45"/>
<feature type="transmembrane region" description="Helical" evidence="4">
    <location>
        <begin position="220"/>
        <end position="244"/>
    </location>
</feature>
<evidence type="ECO:0000313" key="6">
    <source>
        <dbReference type="Proteomes" id="UP000238493"/>
    </source>
</evidence>
<keyword evidence="3 4" id="KW-0472">Membrane</keyword>
<dbReference type="Pfam" id="PF07690">
    <property type="entry name" value="MFS_1"/>
    <property type="match status" value="1"/>
</dbReference>
<evidence type="ECO:0000256" key="1">
    <source>
        <dbReference type="ARBA" id="ARBA00022692"/>
    </source>
</evidence>
<keyword evidence="1 4" id="KW-0812">Transmembrane</keyword>
<dbReference type="Proteomes" id="UP000238493">
    <property type="component" value="Unassembled WGS sequence"/>
</dbReference>
<feature type="transmembrane region" description="Helical" evidence="4">
    <location>
        <begin position="183"/>
        <end position="200"/>
    </location>
</feature>